<evidence type="ECO:0000256" key="1">
    <source>
        <dbReference type="ARBA" id="ARBA00010990"/>
    </source>
</evidence>
<gene>
    <name evidence="4" type="ORF">SG35_029505</name>
</gene>
<dbReference type="GO" id="GO:0005829">
    <property type="term" value="C:cytosol"/>
    <property type="evidence" value="ECO:0007669"/>
    <property type="project" value="TreeGrafter"/>
</dbReference>
<dbReference type="AlphaFoldDB" id="A0AAE9YWY8"/>
<name>A0AAE9YWY8_9GAMM</name>
<dbReference type="PANTHER" id="PTHR12215:SF10">
    <property type="entry name" value="L-AMINOADIPATE-SEMIALDEHYDE DEHYDROGENASE-PHOSPHOPANTETHEINYL TRANSFERASE"/>
    <property type="match status" value="1"/>
</dbReference>
<reference evidence="4 5" key="2">
    <citation type="journal article" date="2022" name="Mar. Drugs">
        <title>Bioassay-Guided Fractionation Leads to the Detection of Cholic Acid Generated by the Rare Thalassomonas sp.</title>
        <authorList>
            <person name="Pheiffer F."/>
            <person name="Schneider Y.K."/>
            <person name="Hansen E.H."/>
            <person name="Andersen J.H."/>
            <person name="Isaksson J."/>
            <person name="Busche T."/>
            <person name="R C."/>
            <person name="Kalinowski J."/>
            <person name="Zyl L.V."/>
            <person name="Trindade M."/>
        </authorList>
    </citation>
    <scope>NUCLEOTIDE SEQUENCE [LARGE SCALE GENOMIC DNA]</scope>
    <source>
        <strain evidence="4 5">A5K-106</strain>
    </source>
</reference>
<evidence type="ECO:0000313" key="4">
    <source>
        <dbReference type="EMBL" id="WDE02721.1"/>
    </source>
</evidence>
<dbReference type="Proteomes" id="UP000032568">
    <property type="component" value="Chromosome pTact"/>
</dbReference>
<dbReference type="Gene3D" id="3.90.470.20">
    <property type="entry name" value="4'-phosphopantetheinyl transferase domain"/>
    <property type="match status" value="1"/>
</dbReference>
<dbReference type="InterPro" id="IPR050559">
    <property type="entry name" value="P-Pant_transferase_sf"/>
</dbReference>
<evidence type="ECO:0000256" key="2">
    <source>
        <dbReference type="ARBA" id="ARBA00022679"/>
    </source>
</evidence>
<dbReference type="SUPFAM" id="SSF56214">
    <property type="entry name" value="4'-phosphopantetheinyl transferase"/>
    <property type="match status" value="2"/>
</dbReference>
<dbReference type="Pfam" id="PF01648">
    <property type="entry name" value="ACPS"/>
    <property type="match status" value="1"/>
</dbReference>
<dbReference type="GO" id="GO:0000287">
    <property type="term" value="F:magnesium ion binding"/>
    <property type="evidence" value="ECO:0007669"/>
    <property type="project" value="InterPro"/>
</dbReference>
<accession>A0AAE9YWY8</accession>
<keyword evidence="2 4" id="KW-0808">Transferase</keyword>
<organism evidence="4 5">
    <name type="scientific">Thalassomonas actiniarum</name>
    <dbReference type="NCBI Taxonomy" id="485447"/>
    <lineage>
        <taxon>Bacteria</taxon>
        <taxon>Pseudomonadati</taxon>
        <taxon>Pseudomonadota</taxon>
        <taxon>Gammaproteobacteria</taxon>
        <taxon>Alteromonadales</taxon>
        <taxon>Colwelliaceae</taxon>
        <taxon>Thalassomonas</taxon>
    </lineage>
</organism>
<dbReference type="KEGG" id="tact:SG35_029505"/>
<dbReference type="GO" id="GO:0019878">
    <property type="term" value="P:lysine biosynthetic process via aminoadipic acid"/>
    <property type="evidence" value="ECO:0007669"/>
    <property type="project" value="TreeGrafter"/>
</dbReference>
<dbReference type="InterPro" id="IPR008278">
    <property type="entry name" value="4-PPantetheinyl_Trfase_dom"/>
</dbReference>
<protein>
    <submittedName>
        <fullName evidence="4">4'-phosphopantetheinyl transferase superfamily protein</fullName>
    </submittedName>
</protein>
<keyword evidence="5" id="KW-1185">Reference proteome</keyword>
<sequence length="220" mass="24188">MVSHIATRLILASYCATDAAKLVFEHNAYGKPFLADHKPLVFSLSHADEMALCAVGNGEALGVDIEKIRPIASTEMAERFFSPTEHQLFARLPRGQQQDAFFTCWTRKEAYIKAKGLGLALPLERFSVTVSPDLPAELLSSDFSTEDAIRFRLMDIEVACGYKAALAYAGPPPGKVMQYHFSRRPDGGIFLTPLKPQGDNDQVIDRTINGVNFKPLVVGS</sequence>
<dbReference type="EMBL" id="CP059736">
    <property type="protein sequence ID" value="WDE02721.1"/>
    <property type="molecule type" value="Genomic_DNA"/>
</dbReference>
<dbReference type="InterPro" id="IPR037143">
    <property type="entry name" value="4-PPantetheinyl_Trfase_dom_sf"/>
</dbReference>
<dbReference type="PANTHER" id="PTHR12215">
    <property type="entry name" value="PHOSPHOPANTETHEINE TRANSFERASE"/>
    <property type="match status" value="1"/>
</dbReference>
<feature type="domain" description="4'-phosphopantetheinyl transferase" evidence="3">
    <location>
        <begin position="61"/>
        <end position="139"/>
    </location>
</feature>
<evidence type="ECO:0000259" key="3">
    <source>
        <dbReference type="Pfam" id="PF01648"/>
    </source>
</evidence>
<evidence type="ECO:0000313" key="5">
    <source>
        <dbReference type="Proteomes" id="UP000032568"/>
    </source>
</evidence>
<dbReference type="GO" id="GO:0008897">
    <property type="term" value="F:holo-[acyl-carrier-protein] synthase activity"/>
    <property type="evidence" value="ECO:0007669"/>
    <property type="project" value="InterPro"/>
</dbReference>
<reference evidence="4 5" key="1">
    <citation type="journal article" date="2015" name="Genome Announc.">
        <title>Draft Genome Sequences of Marine Isolates of Thalassomonas viridans and Thalassomonas actiniarum.</title>
        <authorList>
            <person name="Olonade I."/>
            <person name="van Zyl L.J."/>
            <person name="Trindade M."/>
        </authorList>
    </citation>
    <scope>NUCLEOTIDE SEQUENCE [LARGE SCALE GENOMIC DNA]</scope>
    <source>
        <strain evidence="4 5">A5K-106</strain>
    </source>
</reference>
<comment type="similarity">
    <text evidence="1">Belongs to the P-Pant transferase superfamily. Gsp/Sfp/HetI/AcpT family.</text>
</comment>
<proteinExistence type="inferred from homology"/>